<reference evidence="8 9" key="1">
    <citation type="submission" date="2014-12" db="EMBL/GenBank/DDBJ databases">
        <title>Comparative genomics of the lactic acid bacteria isolated from the honey bee gut.</title>
        <authorList>
            <person name="Ellegaard K.M."/>
            <person name="Tamarit D."/>
            <person name="Javelind E."/>
            <person name="Olofsson T."/>
            <person name="Andersson S.G."/>
            <person name="Vasquez A."/>
        </authorList>
    </citation>
    <scope>NUCLEOTIDE SEQUENCE [LARGE SCALE GENOMIC DNA]</scope>
    <source>
        <strain evidence="8 9">Bin2</strain>
    </source>
</reference>
<evidence type="ECO:0000256" key="4">
    <source>
        <dbReference type="ARBA" id="ARBA00023163"/>
    </source>
</evidence>
<evidence type="ECO:0000259" key="7">
    <source>
        <dbReference type="Pfam" id="PF12802"/>
    </source>
</evidence>
<dbReference type="Proteomes" id="UP000033648">
    <property type="component" value="Unassembled WGS sequence"/>
</dbReference>
<dbReference type="GO" id="GO:0003677">
    <property type="term" value="F:DNA binding"/>
    <property type="evidence" value="ECO:0007669"/>
    <property type="project" value="UniProtKB-KW"/>
</dbReference>
<dbReference type="AlphaFoldDB" id="A0A0F4KSH2"/>
<dbReference type="PANTHER" id="PTHR34294:SF1">
    <property type="entry name" value="TRANSCRIPTIONAL REGULATOR LSRR"/>
    <property type="match status" value="1"/>
</dbReference>
<evidence type="ECO:0000256" key="3">
    <source>
        <dbReference type="ARBA" id="ARBA00023125"/>
    </source>
</evidence>
<protein>
    <submittedName>
        <fullName evidence="8">Sugar-binding domain protein, putative transcriptional regulator</fullName>
    </submittedName>
</protein>
<gene>
    <name evidence="8" type="ORF">JF69_14610</name>
</gene>
<dbReference type="InterPro" id="IPR000835">
    <property type="entry name" value="HTH_MarR-typ"/>
</dbReference>
<accession>A0A0F4KSH2</accession>
<evidence type="ECO:0000259" key="6">
    <source>
        <dbReference type="Pfam" id="PF04198"/>
    </source>
</evidence>
<evidence type="ECO:0000256" key="1">
    <source>
        <dbReference type="ARBA" id="ARBA00010466"/>
    </source>
</evidence>
<dbReference type="GO" id="GO:0030246">
    <property type="term" value="F:carbohydrate binding"/>
    <property type="evidence" value="ECO:0007669"/>
    <property type="project" value="InterPro"/>
</dbReference>
<dbReference type="Pfam" id="PF04198">
    <property type="entry name" value="Sugar-bind"/>
    <property type="match status" value="1"/>
</dbReference>
<comment type="caution">
    <text evidence="8">The sequence shown here is derived from an EMBL/GenBank/DDBJ whole genome shotgun (WGS) entry which is preliminary data.</text>
</comment>
<sequence length="346" mass="38074">MFSDLQMMTTSDARKRVQLLLRIARMYYQDHMLQSQIAEATGYSRPSVSRMLKEAQERGLVRISIENPLERLEDLESRLIRQFNLRCARVSEPPQGCTGYDVVPRSAASLLVEQTRPDSLITVSNGNAVAYTVREVPLQNWTKSKVVQMIGSLSPTNPMTDSPEICRMLAQRLGGSYSTLPVPMILSSTPVAEAMRKERQIADTLTLGGHADVAVVGVGSVKAGRSGHIFKDYENAAFIKEVTELKAVGHICGHHIDAQGRHIRTSLCERTISIEFERLKRIPLVIGVAWGPQKVSSILACLRAGLISALATDRDTAQGILELNRRQRESGGPASQVSSRAKAKQG</sequence>
<evidence type="ECO:0000256" key="5">
    <source>
        <dbReference type="SAM" id="MobiDB-lite"/>
    </source>
</evidence>
<dbReference type="InterPro" id="IPR036388">
    <property type="entry name" value="WH-like_DNA-bd_sf"/>
</dbReference>
<evidence type="ECO:0000313" key="9">
    <source>
        <dbReference type="Proteomes" id="UP000033648"/>
    </source>
</evidence>
<organism evidence="8 9">
    <name type="scientific">Bifidobacterium asteroides</name>
    <dbReference type="NCBI Taxonomy" id="1684"/>
    <lineage>
        <taxon>Bacteria</taxon>
        <taxon>Bacillati</taxon>
        <taxon>Actinomycetota</taxon>
        <taxon>Actinomycetes</taxon>
        <taxon>Bifidobacteriales</taxon>
        <taxon>Bifidobacteriaceae</taxon>
        <taxon>Bifidobacterium</taxon>
    </lineage>
</organism>
<dbReference type="Pfam" id="PF12802">
    <property type="entry name" value="MarR_2"/>
    <property type="match status" value="1"/>
</dbReference>
<keyword evidence="3" id="KW-0238">DNA-binding</keyword>
<proteinExistence type="inferred from homology"/>
<dbReference type="InterPro" id="IPR007324">
    <property type="entry name" value="Sugar-bd_dom_put"/>
</dbReference>
<dbReference type="InterPro" id="IPR051054">
    <property type="entry name" value="SorC_transcr_regulators"/>
</dbReference>
<dbReference type="SUPFAM" id="SSF46785">
    <property type="entry name" value="Winged helix' DNA-binding domain"/>
    <property type="match status" value="1"/>
</dbReference>
<name>A0A0F4KSH2_9BIFI</name>
<dbReference type="Gene3D" id="1.10.10.10">
    <property type="entry name" value="Winged helix-like DNA-binding domain superfamily/Winged helix DNA-binding domain"/>
    <property type="match status" value="1"/>
</dbReference>
<keyword evidence="4" id="KW-0804">Transcription</keyword>
<dbReference type="SUPFAM" id="SSF100950">
    <property type="entry name" value="NagB/RpiA/CoA transferase-like"/>
    <property type="match status" value="1"/>
</dbReference>
<feature type="region of interest" description="Disordered" evidence="5">
    <location>
        <begin position="324"/>
        <end position="346"/>
    </location>
</feature>
<evidence type="ECO:0000313" key="8">
    <source>
        <dbReference type="EMBL" id="KJY49365.1"/>
    </source>
</evidence>
<evidence type="ECO:0000256" key="2">
    <source>
        <dbReference type="ARBA" id="ARBA00023015"/>
    </source>
</evidence>
<dbReference type="GO" id="GO:0003700">
    <property type="term" value="F:DNA-binding transcription factor activity"/>
    <property type="evidence" value="ECO:0007669"/>
    <property type="project" value="InterPro"/>
</dbReference>
<dbReference type="InterPro" id="IPR037171">
    <property type="entry name" value="NagB/RpiA_transferase-like"/>
</dbReference>
<dbReference type="PANTHER" id="PTHR34294">
    <property type="entry name" value="TRANSCRIPTIONAL REGULATOR-RELATED"/>
    <property type="match status" value="1"/>
</dbReference>
<dbReference type="PATRIC" id="fig|1684.4.peg.1569"/>
<dbReference type="EMBL" id="JWME01000013">
    <property type="protein sequence ID" value="KJY49365.1"/>
    <property type="molecule type" value="Genomic_DNA"/>
</dbReference>
<feature type="domain" description="HTH marR-type" evidence="7">
    <location>
        <begin position="28"/>
        <end position="62"/>
    </location>
</feature>
<comment type="similarity">
    <text evidence="1">Belongs to the SorC transcriptional regulatory family.</text>
</comment>
<feature type="domain" description="Sugar-binding" evidence="6">
    <location>
        <begin position="69"/>
        <end position="322"/>
    </location>
</feature>
<dbReference type="InterPro" id="IPR036390">
    <property type="entry name" value="WH_DNA-bd_sf"/>
</dbReference>
<dbReference type="Gene3D" id="3.40.50.1360">
    <property type="match status" value="1"/>
</dbReference>
<keyword evidence="2" id="KW-0805">Transcription regulation</keyword>